<dbReference type="RefSeq" id="WP_256615473.1">
    <property type="nucleotide sequence ID" value="NZ_JANIBK010000053.1"/>
</dbReference>
<sequence>MLSSILPMPLFIAKKVYSAMSKFFLRLLGFILLLSTMGLATCQSVLKAAPVSAAAGFQSR</sequence>
<comment type="caution">
    <text evidence="1">The sequence shown here is derived from an EMBL/GenBank/DDBJ whole genome shotgun (WGS) entry which is preliminary data.</text>
</comment>
<gene>
    <name evidence="1" type="ORF">NP596_11365</name>
</gene>
<organism evidence="1 2">
    <name type="scientific">Methylomonas rivi</name>
    <dbReference type="NCBI Taxonomy" id="2952226"/>
    <lineage>
        <taxon>Bacteria</taxon>
        <taxon>Pseudomonadati</taxon>
        <taxon>Pseudomonadota</taxon>
        <taxon>Gammaproteobacteria</taxon>
        <taxon>Methylococcales</taxon>
        <taxon>Methylococcaceae</taxon>
        <taxon>Methylomonas</taxon>
    </lineage>
</organism>
<protein>
    <submittedName>
        <fullName evidence="1">Uncharacterized protein</fullName>
    </submittedName>
</protein>
<dbReference type="EMBL" id="JANIBK010000053">
    <property type="protein sequence ID" value="MCQ8129055.1"/>
    <property type="molecule type" value="Genomic_DNA"/>
</dbReference>
<keyword evidence="2" id="KW-1185">Reference proteome</keyword>
<evidence type="ECO:0000313" key="1">
    <source>
        <dbReference type="EMBL" id="MCQ8129055.1"/>
    </source>
</evidence>
<name>A0ABT1U5H6_9GAMM</name>
<dbReference type="Proteomes" id="UP001524586">
    <property type="component" value="Unassembled WGS sequence"/>
</dbReference>
<reference evidence="1 2" key="1">
    <citation type="submission" date="2022-07" db="EMBL/GenBank/DDBJ databases">
        <title>Methylomonas rivi sp. nov., Methylomonas rosea sp. nov., Methylomonas aureus sp. nov. and Methylomonas subterranea sp. nov., four novel methanotrophs isolated from a freshwater creek and the deep terrestrial subsurface.</title>
        <authorList>
            <person name="Abin C."/>
            <person name="Sankaranarayanan K."/>
            <person name="Garner C."/>
            <person name="Sindelar R."/>
            <person name="Kotary K."/>
            <person name="Garner R."/>
            <person name="Barclay S."/>
            <person name="Lawson P."/>
            <person name="Krumholz L."/>
        </authorList>
    </citation>
    <scope>NUCLEOTIDE SEQUENCE [LARGE SCALE GENOMIC DNA]</scope>
    <source>
        <strain evidence="1 2">WSC-6</strain>
    </source>
</reference>
<accession>A0ABT1U5H6</accession>
<evidence type="ECO:0000313" key="2">
    <source>
        <dbReference type="Proteomes" id="UP001524586"/>
    </source>
</evidence>
<proteinExistence type="predicted"/>